<evidence type="ECO:0000313" key="2">
    <source>
        <dbReference type="Proteomes" id="UP000439780"/>
    </source>
</evidence>
<dbReference type="RefSeq" id="WP_160753932.1">
    <property type="nucleotide sequence ID" value="NZ_WTYA01000010.1"/>
</dbReference>
<keyword evidence="2" id="KW-1185">Reference proteome</keyword>
<accession>A0A845AJL3</accession>
<name>A0A845AJL3_9SPHN</name>
<organism evidence="1 2">
    <name type="scientific">Qipengyuania algicida</name>
    <dbReference type="NCBI Taxonomy" id="1836209"/>
    <lineage>
        <taxon>Bacteria</taxon>
        <taxon>Pseudomonadati</taxon>
        <taxon>Pseudomonadota</taxon>
        <taxon>Alphaproteobacteria</taxon>
        <taxon>Sphingomonadales</taxon>
        <taxon>Erythrobacteraceae</taxon>
        <taxon>Qipengyuania</taxon>
    </lineage>
</organism>
<evidence type="ECO:0000313" key="1">
    <source>
        <dbReference type="EMBL" id="MXP29629.1"/>
    </source>
</evidence>
<reference evidence="1 2" key="1">
    <citation type="submission" date="2019-12" db="EMBL/GenBank/DDBJ databases">
        <title>Genomic-based taxomic classification of the family Erythrobacteraceae.</title>
        <authorList>
            <person name="Xu L."/>
        </authorList>
    </citation>
    <scope>NUCLEOTIDE SEQUENCE [LARGE SCALE GENOMIC DNA]</scope>
    <source>
        <strain evidence="1 2">KEMB 9005-328</strain>
    </source>
</reference>
<protein>
    <submittedName>
        <fullName evidence="1">Uncharacterized protein</fullName>
    </submittedName>
</protein>
<dbReference type="EMBL" id="WTYA01000010">
    <property type="protein sequence ID" value="MXP29629.1"/>
    <property type="molecule type" value="Genomic_DNA"/>
</dbReference>
<comment type="caution">
    <text evidence="1">The sequence shown here is derived from an EMBL/GenBank/DDBJ whole genome shotgun (WGS) entry which is preliminary data.</text>
</comment>
<proteinExistence type="predicted"/>
<dbReference type="Proteomes" id="UP000439780">
    <property type="component" value="Unassembled WGS sequence"/>
</dbReference>
<gene>
    <name evidence="1" type="ORF">GRI58_12460</name>
</gene>
<sequence>MPRIDLLSLTSHLELALSCAPSSTIAALRDSDALKRRLAAVDLAEFLAERLGANLTTVRRAEEMPLPLGVGTAAM</sequence>
<dbReference type="AlphaFoldDB" id="A0A845AJL3"/>